<sequence>MGGLAHRRVIINLQTDPWRIVTTCFDRRRTLLSEREPTKASLRAKKYMSGTVRIFVFEALGDFSTASVGACDEPSDAVGKSVVILRNGLGESLGVKDRELVHGLFPVVRRPAPIGRDV</sequence>
<evidence type="ECO:0000313" key="1">
    <source>
        <dbReference type="EMBL" id="MBN8745626.1"/>
    </source>
</evidence>
<name>A0A8I1SYM1_THIA3</name>
<organism evidence="1 2">
    <name type="scientific">Thiomonas arsenitoxydans (strain DSM 22701 / CIP 110005 / 3As)</name>
    <dbReference type="NCBI Taxonomy" id="426114"/>
    <lineage>
        <taxon>Bacteria</taxon>
        <taxon>Pseudomonadati</taxon>
        <taxon>Pseudomonadota</taxon>
        <taxon>Betaproteobacteria</taxon>
        <taxon>Burkholderiales</taxon>
        <taxon>Thiomonas</taxon>
    </lineage>
</organism>
<dbReference type="Proteomes" id="UP000664800">
    <property type="component" value="Unassembled WGS sequence"/>
</dbReference>
<protein>
    <submittedName>
        <fullName evidence="1">Uncharacterized protein</fullName>
    </submittedName>
</protein>
<dbReference type="EMBL" id="JAFKMR010000035">
    <property type="protein sequence ID" value="MBN8745626.1"/>
    <property type="molecule type" value="Genomic_DNA"/>
</dbReference>
<reference evidence="1" key="1">
    <citation type="submission" date="2021-02" db="EMBL/GenBank/DDBJ databases">
        <title>Thiocyanate and organic carbon inputs drive convergent selection for specific autotrophic Afipia and Thiobacillus strains within complex microbiomes.</title>
        <authorList>
            <person name="Huddy R.J."/>
            <person name="Sachdeva R."/>
            <person name="Kadzinga F."/>
            <person name="Kantor R.S."/>
            <person name="Harrison S.T.L."/>
            <person name="Banfield J.F."/>
        </authorList>
    </citation>
    <scope>NUCLEOTIDE SEQUENCE</scope>
    <source>
        <strain evidence="1">SCN18_13_7_16_R3_B_64_19</strain>
    </source>
</reference>
<dbReference type="RefSeq" id="WP_276732629.1">
    <property type="nucleotide sequence ID" value="NZ_JAFKMR010000035.1"/>
</dbReference>
<dbReference type="AlphaFoldDB" id="A0A8I1SYM1"/>
<accession>A0A8I1SYM1</accession>
<evidence type="ECO:0000313" key="2">
    <source>
        <dbReference type="Proteomes" id="UP000664800"/>
    </source>
</evidence>
<comment type="caution">
    <text evidence="1">The sequence shown here is derived from an EMBL/GenBank/DDBJ whole genome shotgun (WGS) entry which is preliminary data.</text>
</comment>
<feature type="non-terminal residue" evidence="1">
    <location>
        <position position="118"/>
    </location>
</feature>
<gene>
    <name evidence="1" type="ORF">J0I24_15195</name>
</gene>
<proteinExistence type="predicted"/>